<dbReference type="GO" id="GO:0005643">
    <property type="term" value="C:nuclear pore"/>
    <property type="evidence" value="ECO:0007669"/>
    <property type="project" value="TreeGrafter"/>
</dbReference>
<dbReference type="AlphaFoldDB" id="A0A0M3JDA7"/>
<feature type="domain" description="NUP210 Ig-like" evidence="1">
    <location>
        <begin position="17"/>
        <end position="116"/>
    </location>
</feature>
<organism evidence="2">
    <name type="scientific">Anisakis simplex</name>
    <name type="common">Herring worm</name>
    <dbReference type="NCBI Taxonomy" id="6269"/>
    <lineage>
        <taxon>Eukaryota</taxon>
        <taxon>Metazoa</taxon>
        <taxon>Ecdysozoa</taxon>
        <taxon>Nematoda</taxon>
        <taxon>Chromadorea</taxon>
        <taxon>Rhabditida</taxon>
        <taxon>Spirurina</taxon>
        <taxon>Ascaridomorpha</taxon>
        <taxon>Ascaridoidea</taxon>
        <taxon>Anisakidae</taxon>
        <taxon>Anisakis</taxon>
        <taxon>Anisakis simplex complex</taxon>
    </lineage>
</organism>
<protein>
    <submittedName>
        <fullName evidence="2">AAA_5 domain-containing protein</fullName>
    </submittedName>
</protein>
<dbReference type="InterPro" id="IPR045197">
    <property type="entry name" value="NUP210-like"/>
</dbReference>
<evidence type="ECO:0000259" key="1">
    <source>
        <dbReference type="Pfam" id="PF22969"/>
    </source>
</evidence>
<dbReference type="Pfam" id="PF22969">
    <property type="entry name" value="Ig_NUP210_2nd"/>
    <property type="match status" value="1"/>
</dbReference>
<dbReference type="PANTHER" id="PTHR23019">
    <property type="entry name" value="NUCLEAR PORE MEMBRANE GLYCOPROTEIN GP210-RELATED"/>
    <property type="match status" value="1"/>
</dbReference>
<name>A0A0M3JDA7_ANISI</name>
<dbReference type="WBParaSite" id="ASIM_0000559301-mRNA-1">
    <property type="protein sequence ID" value="ASIM_0000559301-mRNA-1"/>
    <property type="gene ID" value="ASIM_0000559301"/>
</dbReference>
<dbReference type="InterPro" id="IPR055097">
    <property type="entry name" value="Ig_NUP210_2nd"/>
</dbReference>
<sequence length="119" mass="13000">LSCGVSVDTIRRIQLSTTTKVLFLDAAPAKMVVHALNSEGDMFSSVGEIPFEWRINSMASAERPLRIVPFSQSKYEAPDGIRELEENKKRGNVVLVEGVSTGAANLQASLVEPFFKVGF</sequence>
<evidence type="ECO:0000313" key="2">
    <source>
        <dbReference type="WBParaSite" id="ASIM_0000559301-mRNA-1"/>
    </source>
</evidence>
<proteinExistence type="predicted"/>
<dbReference type="PANTHER" id="PTHR23019:SF0">
    <property type="entry name" value="NUCLEAR PORE MEMBRANE GLYCOPROTEIN 210"/>
    <property type="match status" value="1"/>
</dbReference>
<reference evidence="2" key="1">
    <citation type="submission" date="2017-02" db="UniProtKB">
        <authorList>
            <consortium name="WormBaseParasite"/>
        </authorList>
    </citation>
    <scope>IDENTIFICATION</scope>
</reference>
<accession>A0A0M3JDA7</accession>